<keyword evidence="3" id="KW-0949">S-adenosyl-L-methionine</keyword>
<dbReference type="EMBL" id="UGRI01000001">
    <property type="protein sequence ID" value="SUA21254.1"/>
    <property type="molecule type" value="Genomic_DNA"/>
</dbReference>
<dbReference type="GO" id="GO:0003886">
    <property type="term" value="F:DNA (cytosine-5-)-methyltransferase activity"/>
    <property type="evidence" value="ECO:0007669"/>
    <property type="project" value="UniProtKB-EC"/>
</dbReference>
<dbReference type="EC" id="2.1.1.37" evidence="6"/>
<dbReference type="GO" id="GO:0032259">
    <property type="term" value="P:methylation"/>
    <property type="evidence" value="ECO:0007669"/>
    <property type="project" value="UniProtKB-KW"/>
</dbReference>
<evidence type="ECO:0000256" key="2">
    <source>
        <dbReference type="ARBA" id="ARBA00022679"/>
    </source>
</evidence>
<proteinExistence type="predicted"/>
<dbReference type="InterPro" id="IPR029063">
    <property type="entry name" value="SAM-dependent_MTases_sf"/>
</dbReference>
<dbReference type="Gene3D" id="3.40.50.150">
    <property type="entry name" value="Vaccinia Virus protein VP39"/>
    <property type="match status" value="1"/>
</dbReference>
<dbReference type="GO" id="GO:0009307">
    <property type="term" value="P:DNA restriction-modification system"/>
    <property type="evidence" value="ECO:0007669"/>
    <property type="project" value="UniProtKB-KW"/>
</dbReference>
<organism evidence="6">
    <name type="scientific">Neisseria gonorrhoeae</name>
    <dbReference type="NCBI Taxonomy" id="485"/>
    <lineage>
        <taxon>Bacteria</taxon>
        <taxon>Pseudomonadati</taxon>
        <taxon>Pseudomonadota</taxon>
        <taxon>Betaproteobacteria</taxon>
        <taxon>Neisseriales</taxon>
        <taxon>Neisseriaceae</taxon>
        <taxon>Neisseria</taxon>
    </lineage>
</organism>
<evidence type="ECO:0000313" key="6">
    <source>
        <dbReference type="EMBL" id="SUA21254.1"/>
    </source>
</evidence>
<dbReference type="InterPro" id="IPR001525">
    <property type="entry name" value="C5_MeTfrase"/>
</dbReference>
<name>A0A378VXV7_NEIGO</name>
<evidence type="ECO:0000256" key="1">
    <source>
        <dbReference type="ARBA" id="ARBA00022603"/>
    </source>
</evidence>
<keyword evidence="4" id="KW-0680">Restriction system</keyword>
<dbReference type="InterPro" id="IPR018117">
    <property type="entry name" value="C5_DNA_meth_AS"/>
</dbReference>
<evidence type="ECO:0000256" key="3">
    <source>
        <dbReference type="ARBA" id="ARBA00022691"/>
    </source>
</evidence>
<accession>A0A378VXV7</accession>
<reference evidence="6" key="1">
    <citation type="submission" date="2018-06" db="EMBL/GenBank/DDBJ databases">
        <authorList>
            <consortium name="Pathogen Informatics"/>
            <person name="Doyle S."/>
        </authorList>
    </citation>
    <scope>NUCLEOTIDE SEQUENCE [LARGE SCALE GENOMIC DNA]</scope>
    <source>
        <strain evidence="6">NCTC11421</strain>
    </source>
</reference>
<protein>
    <submittedName>
        <fullName evidence="6">DNA modification methylase M.NGOI</fullName>
        <ecNumber evidence="6">2.1.1.37</ecNumber>
    </submittedName>
</protein>
<evidence type="ECO:0000256" key="4">
    <source>
        <dbReference type="ARBA" id="ARBA00022747"/>
    </source>
</evidence>
<dbReference type="Pfam" id="PF00145">
    <property type="entry name" value="DNA_methylase"/>
    <property type="match status" value="1"/>
</dbReference>
<dbReference type="PROSITE" id="PS00094">
    <property type="entry name" value="C5_MTASE_1"/>
    <property type="match status" value="1"/>
</dbReference>
<comment type="catalytic activity">
    <reaction evidence="5">
        <text>a 2'-deoxycytidine in DNA + S-adenosyl-L-methionine = a 5-methyl-2'-deoxycytidine in DNA + S-adenosyl-L-homocysteine + H(+)</text>
        <dbReference type="Rhea" id="RHEA:13681"/>
        <dbReference type="Rhea" id="RHEA-COMP:11369"/>
        <dbReference type="Rhea" id="RHEA-COMP:11370"/>
        <dbReference type="ChEBI" id="CHEBI:15378"/>
        <dbReference type="ChEBI" id="CHEBI:57856"/>
        <dbReference type="ChEBI" id="CHEBI:59789"/>
        <dbReference type="ChEBI" id="CHEBI:85452"/>
        <dbReference type="ChEBI" id="CHEBI:85454"/>
        <dbReference type="EC" id="2.1.1.37"/>
    </reaction>
</comment>
<keyword evidence="1 6" id="KW-0489">Methyltransferase</keyword>
<dbReference type="SUPFAM" id="SSF53335">
    <property type="entry name" value="S-adenosyl-L-methionine-dependent methyltransferases"/>
    <property type="match status" value="1"/>
</dbReference>
<evidence type="ECO:0000256" key="5">
    <source>
        <dbReference type="ARBA" id="ARBA00047422"/>
    </source>
</evidence>
<keyword evidence="2 6" id="KW-0808">Transferase</keyword>
<sequence>MFQGEGYDGIDLLAGGVPCPPFSKAGKQLGKDDERDLFPEAIRLAKETDPKAIMLEMCGGYLTQNLKIIATILQNNLPSWVTLDNGNYFMLPITEYRNSDPGFICCVEKRIHQFFQMA</sequence>
<gene>
    <name evidence="6" type="primary">banIM</name>
    <name evidence="6" type="ORF">NCTC11421_01332</name>
</gene>
<dbReference type="AlphaFoldDB" id="A0A378VXV7"/>